<feature type="transmembrane region" description="Helical" evidence="1">
    <location>
        <begin position="6"/>
        <end position="24"/>
    </location>
</feature>
<keyword evidence="1" id="KW-0472">Membrane</keyword>
<keyword evidence="3" id="KW-1185">Reference proteome</keyword>
<comment type="caution">
    <text evidence="2">The sequence shown here is derived from an EMBL/GenBank/DDBJ whole genome shotgun (WGS) entry which is preliminary data.</text>
</comment>
<dbReference type="RefSeq" id="WP_167014084.1">
    <property type="nucleotide sequence ID" value="NZ_VWXF01000003.1"/>
</dbReference>
<keyword evidence="1" id="KW-0812">Transmembrane</keyword>
<sequence>MKVWIWIFTVSAVVLVGAIAIGLVQRSLGLLPAQIDAAETKICHTLTPQQPVQAVIADVTRPDNRRFGQYHLTASDIHIEPYSVITSGPFATVNFTTSRTANQRYIAKIKCSDLSVSYFD</sequence>
<evidence type="ECO:0000313" key="3">
    <source>
        <dbReference type="Proteomes" id="UP001515683"/>
    </source>
</evidence>
<evidence type="ECO:0000313" key="2">
    <source>
        <dbReference type="EMBL" id="NIF21843.1"/>
    </source>
</evidence>
<protein>
    <submittedName>
        <fullName evidence="2">Uncharacterized protein</fullName>
    </submittedName>
</protein>
<keyword evidence="1" id="KW-1133">Transmembrane helix</keyword>
<proteinExistence type="predicted"/>
<dbReference type="EMBL" id="VWXF01000003">
    <property type="protein sequence ID" value="NIF21843.1"/>
    <property type="molecule type" value="Genomic_DNA"/>
</dbReference>
<organism evidence="2 3">
    <name type="scientific">Candidatus Pantoea multigeneris</name>
    <dbReference type="NCBI Taxonomy" id="2608357"/>
    <lineage>
        <taxon>Bacteria</taxon>
        <taxon>Pseudomonadati</taxon>
        <taxon>Pseudomonadota</taxon>
        <taxon>Gammaproteobacteria</taxon>
        <taxon>Enterobacterales</taxon>
        <taxon>Erwiniaceae</taxon>
        <taxon>Pantoea</taxon>
    </lineage>
</organism>
<gene>
    <name evidence="2" type="ORF">F3J40_09570</name>
</gene>
<evidence type="ECO:0000256" key="1">
    <source>
        <dbReference type="SAM" id="Phobius"/>
    </source>
</evidence>
<accession>A0ABX0RCI6</accession>
<reference evidence="2 3" key="1">
    <citation type="journal article" date="2019" name="bioRxiv">
        <title>Bacteria contribute to plant secondary compound degradation in a generalist herbivore system.</title>
        <authorList>
            <person name="Francoeur C.B."/>
            <person name="Khadempour L."/>
            <person name="Moreira-Soto R.D."/>
            <person name="Gotting K."/>
            <person name="Book A.J."/>
            <person name="Pinto-Tomas A.A."/>
            <person name="Keefover-Ring K."/>
            <person name="Currie C.R."/>
        </authorList>
    </citation>
    <scope>NUCLEOTIDE SEQUENCE [LARGE SCALE GENOMIC DNA]</scope>
    <source>
        <strain evidence="2">Acro-835</strain>
    </source>
</reference>
<name>A0ABX0RCI6_9GAMM</name>
<dbReference type="Proteomes" id="UP001515683">
    <property type="component" value="Unassembled WGS sequence"/>
</dbReference>